<protein>
    <submittedName>
        <fullName evidence="9">ABC-type dipeptide/oligopeptide/nickel transport system, permease component</fullName>
    </submittedName>
</protein>
<dbReference type="InterPro" id="IPR045621">
    <property type="entry name" value="BPD_transp_1_N"/>
</dbReference>
<dbReference type="Proteomes" id="UP000010846">
    <property type="component" value="Chromosome"/>
</dbReference>
<dbReference type="InterPro" id="IPR000515">
    <property type="entry name" value="MetI-like"/>
</dbReference>
<evidence type="ECO:0000256" key="2">
    <source>
        <dbReference type="ARBA" id="ARBA00022448"/>
    </source>
</evidence>
<dbReference type="GO" id="GO:0005886">
    <property type="term" value="C:plasma membrane"/>
    <property type="evidence" value="ECO:0007669"/>
    <property type="project" value="UniProtKB-SubCell"/>
</dbReference>
<evidence type="ECO:0000256" key="1">
    <source>
        <dbReference type="ARBA" id="ARBA00004651"/>
    </source>
</evidence>
<sequence length="354" mass="39149">MSRWSYFLKRLLLSVPVVFLVLTFIFVMLRMGPIDPVAARLGPEATGADAQRMRENLGLTDPLWEQYTEFIGSFLSMDLGQSWVVRPGQTVTDIIVVSGPPTLWLGFWAVLLPLFIGIPLGLYSGLNPNTKGDYFATISAILWQSMPNFWLAIMIVAVLRQTHGGGWLGFDWYTFGPELQSMTGTPDLNFIAEGGAQIFGVLPSPMAINWGAIMVDIKFILPAALVLGSASMAAEARIGRTAVLENINSNYVETARAKGLKERTIVWKHIFRNALIPLVPVITSEAYVLIGGSVIIEYIFNINGLGNIFFRAMTQGDLPLAGGLLFFYTVIIIGLNVFQDFLYTIIDPRVGYER</sequence>
<proteinExistence type="inferred from homology"/>
<evidence type="ECO:0000256" key="5">
    <source>
        <dbReference type="ARBA" id="ARBA00022989"/>
    </source>
</evidence>
<evidence type="ECO:0000256" key="7">
    <source>
        <dbReference type="RuleBase" id="RU363032"/>
    </source>
</evidence>
<dbReference type="HOGENOM" id="CLU_036879_0_0_2"/>
<dbReference type="GeneID" id="14375346"/>
<keyword evidence="10" id="KW-1185">Reference proteome</keyword>
<feature type="transmembrane region" description="Helical" evidence="7">
    <location>
        <begin position="275"/>
        <end position="300"/>
    </location>
</feature>
<dbReference type="SUPFAM" id="SSF161098">
    <property type="entry name" value="MetI-like"/>
    <property type="match status" value="1"/>
</dbReference>
<feature type="transmembrane region" description="Helical" evidence="7">
    <location>
        <begin position="12"/>
        <end position="31"/>
    </location>
</feature>
<dbReference type="Pfam" id="PF00528">
    <property type="entry name" value="BPD_transp_1"/>
    <property type="match status" value="1"/>
</dbReference>
<dbReference type="STRING" id="797302.Halru_1092"/>
<feature type="transmembrane region" description="Helical" evidence="7">
    <location>
        <begin position="103"/>
        <end position="122"/>
    </location>
</feature>
<dbReference type="PANTHER" id="PTHR43163:SF6">
    <property type="entry name" value="DIPEPTIDE TRANSPORT SYSTEM PERMEASE PROTEIN DPPB-RELATED"/>
    <property type="match status" value="1"/>
</dbReference>
<comment type="subcellular location">
    <subcellularLocation>
        <location evidence="1 7">Cell membrane</location>
        <topology evidence="1 7">Multi-pass membrane protein</topology>
    </subcellularLocation>
</comment>
<evidence type="ECO:0000256" key="4">
    <source>
        <dbReference type="ARBA" id="ARBA00022692"/>
    </source>
</evidence>
<keyword evidence="3" id="KW-1003">Cell membrane</keyword>
<organism evidence="9 10">
    <name type="scientific">Halovivax ruber (strain DSM 18193 / JCM 13892 / XH-70)</name>
    <dbReference type="NCBI Taxonomy" id="797302"/>
    <lineage>
        <taxon>Archaea</taxon>
        <taxon>Methanobacteriati</taxon>
        <taxon>Methanobacteriota</taxon>
        <taxon>Stenosarchaea group</taxon>
        <taxon>Halobacteria</taxon>
        <taxon>Halobacteriales</taxon>
        <taxon>Natrialbaceae</taxon>
        <taxon>Halovivax</taxon>
    </lineage>
</organism>
<dbReference type="RefSeq" id="WP_015300371.1">
    <property type="nucleotide sequence ID" value="NC_019964.1"/>
</dbReference>
<name>L0IAE6_HALRX</name>
<dbReference type="KEGG" id="hru:Halru_1092"/>
<dbReference type="PANTHER" id="PTHR43163">
    <property type="entry name" value="DIPEPTIDE TRANSPORT SYSTEM PERMEASE PROTEIN DPPB-RELATED"/>
    <property type="match status" value="1"/>
</dbReference>
<dbReference type="EMBL" id="CP003050">
    <property type="protein sequence ID" value="AGB15709.1"/>
    <property type="molecule type" value="Genomic_DNA"/>
</dbReference>
<evidence type="ECO:0000313" key="9">
    <source>
        <dbReference type="EMBL" id="AGB15709.1"/>
    </source>
</evidence>
<comment type="similarity">
    <text evidence="7">Belongs to the binding-protein-dependent transport system permease family.</text>
</comment>
<dbReference type="Pfam" id="PF19300">
    <property type="entry name" value="BPD_transp_1_N"/>
    <property type="match status" value="1"/>
</dbReference>
<dbReference type="CDD" id="cd06261">
    <property type="entry name" value="TM_PBP2"/>
    <property type="match status" value="1"/>
</dbReference>
<dbReference type="OrthoDB" id="44105at2157"/>
<evidence type="ECO:0000256" key="3">
    <source>
        <dbReference type="ARBA" id="ARBA00022475"/>
    </source>
</evidence>
<keyword evidence="6 7" id="KW-0472">Membrane</keyword>
<dbReference type="GO" id="GO:0055085">
    <property type="term" value="P:transmembrane transport"/>
    <property type="evidence" value="ECO:0007669"/>
    <property type="project" value="InterPro"/>
</dbReference>
<feature type="domain" description="ABC transmembrane type-1" evidence="8">
    <location>
        <begin position="99"/>
        <end position="337"/>
    </location>
</feature>
<accession>L0IAE6</accession>
<dbReference type="PROSITE" id="PS50928">
    <property type="entry name" value="ABC_TM1"/>
    <property type="match status" value="1"/>
</dbReference>
<dbReference type="AlphaFoldDB" id="L0IAE6"/>
<dbReference type="Gene3D" id="1.10.3720.10">
    <property type="entry name" value="MetI-like"/>
    <property type="match status" value="1"/>
</dbReference>
<feature type="transmembrane region" description="Helical" evidence="7">
    <location>
        <begin position="207"/>
        <end position="230"/>
    </location>
</feature>
<evidence type="ECO:0000256" key="6">
    <source>
        <dbReference type="ARBA" id="ARBA00023136"/>
    </source>
</evidence>
<keyword evidence="2 7" id="KW-0813">Transport</keyword>
<dbReference type="InterPro" id="IPR035906">
    <property type="entry name" value="MetI-like_sf"/>
</dbReference>
<gene>
    <name evidence="9" type="ordered locus">Halru_1092</name>
</gene>
<feature type="transmembrane region" description="Helical" evidence="7">
    <location>
        <begin position="320"/>
        <end position="346"/>
    </location>
</feature>
<keyword evidence="5 7" id="KW-1133">Transmembrane helix</keyword>
<feature type="transmembrane region" description="Helical" evidence="7">
    <location>
        <begin position="134"/>
        <end position="159"/>
    </location>
</feature>
<reference evidence="9" key="1">
    <citation type="submission" date="2011-09" db="EMBL/GenBank/DDBJ databases">
        <title>Complete sequence of Halovivax ruber XH-70.</title>
        <authorList>
            <consortium name="US DOE Joint Genome Institute"/>
            <person name="Lucas S."/>
            <person name="Han J."/>
            <person name="Lapidus A."/>
            <person name="Cheng J.-F."/>
            <person name="Goodwin L."/>
            <person name="Pitluck S."/>
            <person name="Peters L."/>
            <person name="Mikhailova N."/>
            <person name="Davenport K."/>
            <person name="Detter J.C."/>
            <person name="Han C."/>
            <person name="Tapia R."/>
            <person name="Land M."/>
            <person name="Hauser L."/>
            <person name="Kyrpides N."/>
            <person name="Ivanova N."/>
            <person name="Pagani I."/>
            <person name="Sproer C."/>
            <person name="Anderson I."/>
            <person name="Woyke T."/>
        </authorList>
    </citation>
    <scope>NUCLEOTIDE SEQUENCE</scope>
    <source>
        <strain evidence="9">XH-70</strain>
    </source>
</reference>
<keyword evidence="4 7" id="KW-0812">Transmembrane</keyword>
<evidence type="ECO:0000259" key="8">
    <source>
        <dbReference type="PROSITE" id="PS50928"/>
    </source>
</evidence>
<dbReference type="eggNOG" id="arCOG00751">
    <property type="taxonomic scope" value="Archaea"/>
</dbReference>
<evidence type="ECO:0000313" key="10">
    <source>
        <dbReference type="Proteomes" id="UP000010846"/>
    </source>
</evidence>